<dbReference type="PANTHER" id="PTHR38695:SF1">
    <property type="entry name" value="AMINO ACID PERMEASE_ SLC12A DOMAIN-CONTAINING PROTEIN"/>
    <property type="match status" value="1"/>
</dbReference>
<dbReference type="InterPro" id="IPR048273">
    <property type="entry name" value="Luciferase"/>
</dbReference>
<keyword evidence="1" id="KW-0732">Signal</keyword>
<dbReference type="PANTHER" id="PTHR38695">
    <property type="entry name" value="AMINO ACID PERMEASE_ SLC12A DOMAIN-CONTAINING PROTEIN"/>
    <property type="match status" value="1"/>
</dbReference>
<feature type="domain" description="Luciferase" evidence="2">
    <location>
        <begin position="103"/>
        <end position="168"/>
    </location>
</feature>
<dbReference type="Proteomes" id="UP000203464">
    <property type="component" value="Unassembled WGS sequence"/>
</dbReference>
<dbReference type="AlphaFoldDB" id="A0A238K3Q3"/>
<feature type="chain" id="PRO_5012873095" description="Luciferase domain-containing protein" evidence="1">
    <location>
        <begin position="26"/>
        <end position="180"/>
    </location>
</feature>
<evidence type="ECO:0000259" key="2">
    <source>
        <dbReference type="Pfam" id="PF17648"/>
    </source>
</evidence>
<evidence type="ECO:0000256" key="1">
    <source>
        <dbReference type="SAM" id="SignalP"/>
    </source>
</evidence>
<sequence length="180" mass="19682">MLRYSIKRMSLTMAAFLAFTSPSLAQVMDLPMRETDRPRTTDSVPHVQLGVEPVPELVQDMLDHVETFPGVRLGATRVSLPGAIGFQLDADLPLANPQAIVGGGEFAHVHPDGSLHASLDPAVAREAVRQGWAIPHPWADQRPGWEGFVMIYTPLTKQELDVVLQLIENSYAYVTGQSAT</sequence>
<dbReference type="RefSeq" id="WP_093995559.1">
    <property type="nucleotide sequence ID" value="NZ_FXYD01000002.1"/>
</dbReference>
<dbReference type="Pfam" id="PF17648">
    <property type="entry name" value="Luciferase"/>
    <property type="match status" value="1"/>
</dbReference>
<organism evidence="3 4">
    <name type="scientific">Octadecabacter ascidiaceicola</name>
    <dbReference type="NCBI Taxonomy" id="1655543"/>
    <lineage>
        <taxon>Bacteria</taxon>
        <taxon>Pseudomonadati</taxon>
        <taxon>Pseudomonadota</taxon>
        <taxon>Alphaproteobacteria</taxon>
        <taxon>Rhodobacterales</taxon>
        <taxon>Roseobacteraceae</taxon>
        <taxon>Octadecabacter</taxon>
    </lineage>
</organism>
<dbReference type="EMBL" id="FXYD01000002">
    <property type="protein sequence ID" value="SMX36732.1"/>
    <property type="molecule type" value="Genomic_DNA"/>
</dbReference>
<proteinExistence type="predicted"/>
<dbReference type="OrthoDB" id="822427at2"/>
<protein>
    <recommendedName>
        <fullName evidence="2">Luciferase domain-containing protein</fullName>
    </recommendedName>
</protein>
<name>A0A238K3Q3_9RHOB</name>
<keyword evidence="4" id="KW-1185">Reference proteome</keyword>
<feature type="signal peptide" evidence="1">
    <location>
        <begin position="1"/>
        <end position="25"/>
    </location>
</feature>
<dbReference type="InterPro" id="IPR040841">
    <property type="entry name" value="Luciferase_dom"/>
</dbReference>
<gene>
    <name evidence="3" type="ORF">OCA8868_01074</name>
</gene>
<evidence type="ECO:0000313" key="3">
    <source>
        <dbReference type="EMBL" id="SMX36732.1"/>
    </source>
</evidence>
<accession>A0A238K3Q3</accession>
<reference evidence="4" key="1">
    <citation type="submission" date="2017-05" db="EMBL/GenBank/DDBJ databases">
        <authorList>
            <person name="Rodrigo-Torres L."/>
            <person name="Arahal R. D."/>
            <person name="Lucena T."/>
        </authorList>
    </citation>
    <scope>NUCLEOTIDE SEQUENCE [LARGE SCALE GENOMIC DNA]</scope>
    <source>
        <strain evidence="4">CECT 8868</strain>
    </source>
</reference>
<evidence type="ECO:0000313" key="4">
    <source>
        <dbReference type="Proteomes" id="UP000203464"/>
    </source>
</evidence>